<protein>
    <recommendedName>
        <fullName evidence="1">Alcohol dehydrogenase-like C-terminal domain-containing protein</fullName>
    </recommendedName>
</protein>
<sequence length="289" mass="30763">MPLPPPPPPPPPHVLSLFQIPAGSTGRTAYYGVFRVLQPKRGEIMFVSGAAGATGAVAGQLGKIAGCRVLGSAGSAEKVQALLDLGFDGAFNYREEDASKALDRLAPEGIDLFFENTGGPVSEAVVSRLRDGARIAVSGLIDWYHDFGDLARMLPKLARAMLPSSLGAALHSLSNPLEVPRAAALKFFTHVSLPLAQMRIGHCDPALVQNQAPRFAGVSFSAENFLVTCFDVDGGRERAEAELGTYVREGRVKHLETLLQGSIEDVPRAFIHMLGGGNKGKQIVELVDQ</sequence>
<dbReference type="SUPFAM" id="SSF51735">
    <property type="entry name" value="NAD(P)-binding Rossmann-fold domains"/>
    <property type="match status" value="1"/>
</dbReference>
<evidence type="ECO:0000313" key="2">
    <source>
        <dbReference type="EMBL" id="CAE8588932.1"/>
    </source>
</evidence>
<organism evidence="2 3">
    <name type="scientific">Polarella glacialis</name>
    <name type="common">Dinoflagellate</name>
    <dbReference type="NCBI Taxonomy" id="89957"/>
    <lineage>
        <taxon>Eukaryota</taxon>
        <taxon>Sar</taxon>
        <taxon>Alveolata</taxon>
        <taxon>Dinophyceae</taxon>
        <taxon>Suessiales</taxon>
        <taxon>Suessiaceae</taxon>
        <taxon>Polarella</taxon>
    </lineage>
</organism>
<feature type="domain" description="Alcohol dehydrogenase-like C-terminal" evidence="1">
    <location>
        <begin position="54"/>
        <end position="141"/>
    </location>
</feature>
<dbReference type="InterPro" id="IPR045010">
    <property type="entry name" value="MDR_fam"/>
</dbReference>
<gene>
    <name evidence="2" type="ORF">PGLA1383_LOCUS7714</name>
</gene>
<dbReference type="OrthoDB" id="447735at2759"/>
<dbReference type="InterPro" id="IPR013149">
    <property type="entry name" value="ADH-like_C"/>
</dbReference>
<proteinExistence type="predicted"/>
<dbReference type="InterPro" id="IPR036291">
    <property type="entry name" value="NAD(P)-bd_dom_sf"/>
</dbReference>
<evidence type="ECO:0000313" key="3">
    <source>
        <dbReference type="Proteomes" id="UP000654075"/>
    </source>
</evidence>
<evidence type="ECO:0000259" key="1">
    <source>
        <dbReference type="Pfam" id="PF00107"/>
    </source>
</evidence>
<dbReference type="EMBL" id="CAJNNV010003397">
    <property type="protein sequence ID" value="CAE8588932.1"/>
    <property type="molecule type" value="Genomic_DNA"/>
</dbReference>
<name>A0A813DPC6_POLGL</name>
<dbReference type="Proteomes" id="UP000654075">
    <property type="component" value="Unassembled WGS sequence"/>
</dbReference>
<dbReference type="PANTHER" id="PTHR43205:SF7">
    <property type="entry name" value="PROSTAGLANDIN REDUCTASE 1"/>
    <property type="match status" value="1"/>
</dbReference>
<dbReference type="AlphaFoldDB" id="A0A813DPC6"/>
<comment type="caution">
    <text evidence="2">The sequence shown here is derived from an EMBL/GenBank/DDBJ whole genome shotgun (WGS) entry which is preliminary data.</text>
</comment>
<dbReference type="Gene3D" id="3.40.50.720">
    <property type="entry name" value="NAD(P)-binding Rossmann-like Domain"/>
    <property type="match status" value="1"/>
</dbReference>
<dbReference type="PANTHER" id="PTHR43205">
    <property type="entry name" value="PROSTAGLANDIN REDUCTASE"/>
    <property type="match status" value="1"/>
</dbReference>
<accession>A0A813DPC6</accession>
<dbReference type="Pfam" id="PF00107">
    <property type="entry name" value="ADH_zinc_N"/>
    <property type="match status" value="1"/>
</dbReference>
<reference evidence="2" key="1">
    <citation type="submission" date="2021-02" db="EMBL/GenBank/DDBJ databases">
        <authorList>
            <person name="Dougan E. K."/>
            <person name="Rhodes N."/>
            <person name="Thang M."/>
            <person name="Chan C."/>
        </authorList>
    </citation>
    <scope>NUCLEOTIDE SEQUENCE</scope>
</reference>
<keyword evidence="3" id="KW-1185">Reference proteome</keyword>
<dbReference type="GO" id="GO:0016628">
    <property type="term" value="F:oxidoreductase activity, acting on the CH-CH group of donors, NAD or NADP as acceptor"/>
    <property type="evidence" value="ECO:0007669"/>
    <property type="project" value="InterPro"/>
</dbReference>